<dbReference type="AlphaFoldDB" id="A0A125NUM1"/>
<proteinExistence type="predicted"/>
<keyword evidence="1" id="KW-1133">Transmembrane helix</keyword>
<dbReference type="PATRIC" id="fig|121290.4.peg.1384"/>
<name>A0A125NUM1_HYPSL</name>
<evidence type="ECO:0000256" key="1">
    <source>
        <dbReference type="SAM" id="Phobius"/>
    </source>
</evidence>
<accession>A0A125NUM1</accession>
<feature type="domain" description="Sodium symporter small subunit" evidence="2">
    <location>
        <begin position="53"/>
        <end position="112"/>
    </location>
</feature>
<dbReference type="InterPro" id="IPR019886">
    <property type="entry name" value="Na_symporter_ssu"/>
</dbReference>
<comment type="caution">
    <text evidence="3">The sequence shown here is derived from an EMBL/GenBank/DDBJ whole genome shotgun (WGS) entry which is preliminary data.</text>
</comment>
<feature type="transmembrane region" description="Helical" evidence="1">
    <location>
        <begin position="56"/>
        <end position="76"/>
    </location>
</feature>
<sequence length="117" mass="12679">MKLPLAVRAPRAVRGIVVQDRPISESDAPRIVGADESVQGQSNPAENSVRAARLPLFALCMWAALAFLVPSFVQALNLVDVLAFPLGYFMAAQGILLGLLLVAWGSARWQNRRATRP</sequence>
<evidence type="ECO:0000259" key="2">
    <source>
        <dbReference type="Pfam" id="PF13937"/>
    </source>
</evidence>
<dbReference type="Proteomes" id="UP000059074">
    <property type="component" value="Unassembled WGS sequence"/>
</dbReference>
<gene>
    <name evidence="3" type="ORF">APY04_2092</name>
</gene>
<protein>
    <recommendedName>
        <fullName evidence="2">Sodium symporter small subunit domain-containing protein</fullName>
    </recommendedName>
</protein>
<dbReference type="Pfam" id="PF13937">
    <property type="entry name" value="DUF4212"/>
    <property type="match status" value="1"/>
</dbReference>
<dbReference type="NCBIfam" id="TIGR03647">
    <property type="entry name" value="Na_symport_sm"/>
    <property type="match status" value="1"/>
</dbReference>
<organism evidence="3 4">
    <name type="scientific">Hyphomicrobium sulfonivorans</name>
    <dbReference type="NCBI Taxonomy" id="121290"/>
    <lineage>
        <taxon>Bacteria</taxon>
        <taxon>Pseudomonadati</taxon>
        <taxon>Pseudomonadota</taxon>
        <taxon>Alphaproteobacteria</taxon>
        <taxon>Hyphomicrobiales</taxon>
        <taxon>Hyphomicrobiaceae</taxon>
        <taxon>Hyphomicrobium</taxon>
    </lineage>
</organism>
<reference evidence="3 4" key="1">
    <citation type="submission" date="2015-10" db="EMBL/GenBank/DDBJ databases">
        <title>Transcriptomic analysis of a linuron degrading triple-species bacterial consortium.</title>
        <authorList>
            <person name="Albers P."/>
        </authorList>
    </citation>
    <scope>NUCLEOTIDE SEQUENCE [LARGE SCALE GENOMIC DNA]</scope>
    <source>
        <strain evidence="3 4">WDL6</strain>
    </source>
</reference>
<dbReference type="STRING" id="121290.APY04_2092"/>
<evidence type="ECO:0000313" key="4">
    <source>
        <dbReference type="Proteomes" id="UP000059074"/>
    </source>
</evidence>
<keyword evidence="4" id="KW-1185">Reference proteome</keyword>
<evidence type="ECO:0000313" key="3">
    <source>
        <dbReference type="EMBL" id="KWT67105.1"/>
    </source>
</evidence>
<keyword evidence="1" id="KW-0472">Membrane</keyword>
<keyword evidence="1" id="KW-0812">Transmembrane</keyword>
<dbReference type="EMBL" id="LMTR01000066">
    <property type="protein sequence ID" value="KWT67105.1"/>
    <property type="molecule type" value="Genomic_DNA"/>
</dbReference>
<feature type="transmembrane region" description="Helical" evidence="1">
    <location>
        <begin position="82"/>
        <end position="104"/>
    </location>
</feature>